<keyword evidence="5" id="KW-0862">Zinc</keyword>
<proteinExistence type="predicted"/>
<dbReference type="SMART" id="SM00184">
    <property type="entry name" value="RING"/>
    <property type="match status" value="1"/>
</dbReference>
<dbReference type="SUPFAM" id="SSF57850">
    <property type="entry name" value="RING/U-box"/>
    <property type="match status" value="1"/>
</dbReference>
<dbReference type="Pfam" id="PF13639">
    <property type="entry name" value="zf-RING_2"/>
    <property type="match status" value="1"/>
</dbReference>
<feature type="domain" description="RING-type" evidence="10">
    <location>
        <begin position="211"/>
        <end position="253"/>
    </location>
</feature>
<evidence type="ECO:0000313" key="11">
    <source>
        <dbReference type="EMBL" id="CBK21931.2"/>
    </source>
</evidence>
<dbReference type="GO" id="GO:0008270">
    <property type="term" value="F:zinc ion binding"/>
    <property type="evidence" value="ECO:0007669"/>
    <property type="project" value="UniProtKB-KW"/>
</dbReference>
<reference evidence="11" key="1">
    <citation type="submission" date="2010-02" db="EMBL/GenBank/DDBJ databases">
        <title>Sequencing and annotation of the Blastocystis hominis genome.</title>
        <authorList>
            <person name="Wincker P."/>
        </authorList>
    </citation>
    <scope>NUCLEOTIDE SEQUENCE</scope>
    <source>
        <strain evidence="11">Singapore isolate B</strain>
    </source>
</reference>
<dbReference type="InterPro" id="IPR046450">
    <property type="entry name" value="PA_dom_sf"/>
</dbReference>
<evidence type="ECO:0000256" key="5">
    <source>
        <dbReference type="ARBA" id="ARBA00022833"/>
    </source>
</evidence>
<dbReference type="GO" id="GO:0016020">
    <property type="term" value="C:membrane"/>
    <property type="evidence" value="ECO:0007669"/>
    <property type="project" value="UniProtKB-SubCell"/>
</dbReference>
<evidence type="ECO:0000256" key="6">
    <source>
        <dbReference type="ARBA" id="ARBA00022989"/>
    </source>
</evidence>
<feature type="transmembrane region" description="Helical" evidence="9">
    <location>
        <begin position="152"/>
        <end position="173"/>
    </location>
</feature>
<dbReference type="InterPro" id="IPR003137">
    <property type="entry name" value="PA_domain"/>
</dbReference>
<dbReference type="Gene3D" id="3.30.40.10">
    <property type="entry name" value="Zinc/RING finger domain, C3HC4 (zinc finger)"/>
    <property type="match status" value="1"/>
</dbReference>
<dbReference type="GO" id="GO:0061630">
    <property type="term" value="F:ubiquitin protein ligase activity"/>
    <property type="evidence" value="ECO:0007669"/>
    <property type="project" value="TreeGrafter"/>
</dbReference>
<evidence type="ECO:0000313" key="12">
    <source>
        <dbReference type="Proteomes" id="UP000008312"/>
    </source>
</evidence>
<dbReference type="InterPro" id="IPR051834">
    <property type="entry name" value="RING_finger_E3_ligase"/>
</dbReference>
<name>D8M1J2_BLAHO</name>
<dbReference type="Gene3D" id="3.50.30.30">
    <property type="match status" value="1"/>
</dbReference>
<keyword evidence="6 9" id="KW-1133">Transmembrane helix</keyword>
<evidence type="ECO:0000256" key="7">
    <source>
        <dbReference type="ARBA" id="ARBA00023136"/>
    </source>
</evidence>
<dbReference type="InterPro" id="IPR013083">
    <property type="entry name" value="Znf_RING/FYVE/PHD"/>
</dbReference>
<organism evidence="11">
    <name type="scientific">Blastocystis hominis</name>
    <dbReference type="NCBI Taxonomy" id="12968"/>
    <lineage>
        <taxon>Eukaryota</taxon>
        <taxon>Sar</taxon>
        <taxon>Stramenopiles</taxon>
        <taxon>Bigyra</taxon>
        <taxon>Opalozoa</taxon>
        <taxon>Opalinata</taxon>
        <taxon>Blastocystidae</taxon>
        <taxon>Blastocystis</taxon>
    </lineage>
</organism>
<evidence type="ECO:0000256" key="8">
    <source>
        <dbReference type="PROSITE-ProRule" id="PRU00175"/>
    </source>
</evidence>
<evidence type="ECO:0000256" key="1">
    <source>
        <dbReference type="ARBA" id="ARBA00004370"/>
    </source>
</evidence>
<dbReference type="InParanoid" id="D8M1J2"/>
<protein>
    <recommendedName>
        <fullName evidence="10">RING-type domain-containing protein</fullName>
    </recommendedName>
</protein>
<evidence type="ECO:0000256" key="4">
    <source>
        <dbReference type="ARBA" id="ARBA00022771"/>
    </source>
</evidence>
<dbReference type="PROSITE" id="PS50089">
    <property type="entry name" value="ZF_RING_2"/>
    <property type="match status" value="1"/>
</dbReference>
<dbReference type="CDD" id="cd16454">
    <property type="entry name" value="RING-H2_PA-TM-RING"/>
    <property type="match status" value="1"/>
</dbReference>
<dbReference type="SUPFAM" id="SSF52025">
    <property type="entry name" value="PA domain"/>
    <property type="match status" value="1"/>
</dbReference>
<dbReference type="PANTHER" id="PTHR45931">
    <property type="entry name" value="SI:CH211-59O9.10"/>
    <property type="match status" value="1"/>
</dbReference>
<dbReference type="Pfam" id="PF02225">
    <property type="entry name" value="PA"/>
    <property type="match status" value="1"/>
</dbReference>
<dbReference type="EMBL" id="FN668645">
    <property type="protein sequence ID" value="CBK21931.2"/>
    <property type="molecule type" value="Genomic_DNA"/>
</dbReference>
<dbReference type="Proteomes" id="UP000008312">
    <property type="component" value="Unassembled WGS sequence"/>
</dbReference>
<comment type="subcellular location">
    <subcellularLocation>
        <location evidence="1">Membrane</location>
    </subcellularLocation>
</comment>
<dbReference type="RefSeq" id="XP_012895979.1">
    <property type="nucleotide sequence ID" value="XM_013040525.1"/>
</dbReference>
<dbReference type="GO" id="GO:0005634">
    <property type="term" value="C:nucleus"/>
    <property type="evidence" value="ECO:0007669"/>
    <property type="project" value="TreeGrafter"/>
</dbReference>
<keyword evidence="7 9" id="KW-0472">Membrane</keyword>
<dbReference type="OrthoDB" id="8062037at2759"/>
<dbReference type="GeneID" id="24922499"/>
<keyword evidence="12" id="KW-1185">Reference proteome</keyword>
<evidence type="ECO:0000259" key="10">
    <source>
        <dbReference type="PROSITE" id="PS50089"/>
    </source>
</evidence>
<dbReference type="FunFam" id="3.30.40.10:FF:000388">
    <property type="entry name" value="Putative RING zinc finger domain superfamily protein"/>
    <property type="match status" value="1"/>
</dbReference>
<dbReference type="AlphaFoldDB" id="D8M1J2"/>
<accession>D8M1J2</accession>
<evidence type="ECO:0000256" key="9">
    <source>
        <dbReference type="SAM" id="Phobius"/>
    </source>
</evidence>
<keyword evidence="2 9" id="KW-0812">Transmembrane</keyword>
<dbReference type="GO" id="GO:0006511">
    <property type="term" value="P:ubiquitin-dependent protein catabolic process"/>
    <property type="evidence" value="ECO:0007669"/>
    <property type="project" value="TreeGrafter"/>
</dbReference>
<evidence type="ECO:0000256" key="2">
    <source>
        <dbReference type="ARBA" id="ARBA00022692"/>
    </source>
</evidence>
<evidence type="ECO:0000256" key="3">
    <source>
        <dbReference type="ARBA" id="ARBA00022723"/>
    </source>
</evidence>
<gene>
    <name evidence="11" type="ORF">GSBLH_T00006374001</name>
</gene>
<dbReference type="PANTHER" id="PTHR45931:SF3">
    <property type="entry name" value="RING ZINC FINGER-CONTAINING PROTEIN"/>
    <property type="match status" value="1"/>
</dbReference>
<feature type="transmembrane region" description="Helical" evidence="9">
    <location>
        <begin position="291"/>
        <end position="310"/>
    </location>
</feature>
<dbReference type="InterPro" id="IPR001841">
    <property type="entry name" value="Znf_RING"/>
</dbReference>
<keyword evidence="3" id="KW-0479">Metal-binding</keyword>
<sequence length="311" mass="35297">MLRSEINVRTAVVVGVYGENTVIYNHMVVDFGVPYEKNSYTAPIVKVDPFDNCMDITSNVTGKIGIIMRSTFDNCSLANQVFNINDKGAIGVVVMNNMCLSSYDYLQKMSDSDSVNYNYTIPVISVTCSTGMRRFTIFVSSHVVTAFSEIQYILLVILILLTLWGGLGVVYSLNQCAASYQKHRRQRFVGAIKKRHFKKKRVKDVEDLPTCSICLTEFQERDVIKTLRCKHFFHASCIDPWLLNEKAVCPVCRQGIFEIEEWNALEEGQSHDIDVAMSLVEEQRTCTFSNLFSFVLCLFIIGFPFALSIMK</sequence>
<keyword evidence="4 8" id="KW-0863">Zinc-finger</keyword>